<evidence type="ECO:0000256" key="5">
    <source>
        <dbReference type="ARBA" id="ARBA00022777"/>
    </source>
</evidence>
<dbReference type="OrthoDB" id="6111975at2"/>
<feature type="binding site" evidence="7">
    <location>
        <position position="99"/>
    </location>
    <ligand>
        <name>ATP</name>
        <dbReference type="ChEBI" id="CHEBI:30616"/>
    </ligand>
</feature>
<dbReference type="SUPFAM" id="SSF48452">
    <property type="entry name" value="TPR-like"/>
    <property type="match status" value="1"/>
</dbReference>
<dbReference type="InterPro" id="IPR011009">
    <property type="entry name" value="Kinase-like_dom_sf"/>
</dbReference>
<dbReference type="PROSITE" id="PS50011">
    <property type="entry name" value="PROTEIN_KINASE_DOM"/>
    <property type="match status" value="1"/>
</dbReference>
<dbReference type="RefSeq" id="WP_148590618.1">
    <property type="nucleotide sequence ID" value="NZ_CP042997.1"/>
</dbReference>
<sequence length="897" mass="97417">MSPEPDLADLLDARLDGHADDADVPESFRIDLARALAAHEAIRDALEETILLPGGEPASDREPPRLPDDYEVVRELGHGGMGVVYLARQRSLGRQVAVKVLRPGEMAFGPMLRRFEEEARHLARLRHPNIVAIHEVGRSGGEPYFTMDYIEGQSLSARLAAGVLTPSQALAILRPAAEAVRHAHERGIIHRDLKPSNILLDGGGRAFVTDFGLARDMAGSSGVTRSGEVMGTPAYMAPEQALGQADRIGEATDVHALGAILYEMLAGRPPYGHDAPARVLARLLDAQPEAPRRIDRRIPRDLETICLKMLEKEPARRYATVGALLEDLRRFDEGRPPLARRPGPALRAGRWLRRHGTAIAAVLLVAAAAAGLAWSLLPRRTEVQVQVEDRTADSLIAEANARHAAGDHALAARLFTAAARQAPADRRPAILRDVVRCVGELSDRAAALQIAADAIELAPDLSFGAYDPLLASVADDRTRAVTPVHRSGRTPGEPEMVAELRAEDRPVVELAQTRLELVAKGNFSDDVRRDAEDRLVRIRRMLRNEPSPGTWRTIPAQIDFPKGTADELHRRSLDSSVPRWDRARAAYAEGRTRAEAGDRPGALEAYRRAFELIRCGSPTYPEPAPASAPRFDPPEARFLLDIEAAIRALDPAAPSRLKGGLRFRLTGLELPPGVSVFFSPSLVDPALDPKLAGNGGGFLPNVHIGRERTAWLGVADGHYRLSVPAPGKSYGHDGRADEATERSYHLLDVDYSDLPAEVEIRGETVDLPPLRARLLEEIKLLAPADRAAFDPNEGIFRWSPVPRASRYQFALGAITVSEGGSTTKRGLGGYDTASTSLCLGTAPEQNQVLATLSRELKPGTIGEWTVQAFDASGRKLATVAGPPRNFVVARSLERGRD</sequence>
<dbReference type="Proteomes" id="UP000324233">
    <property type="component" value="Chromosome"/>
</dbReference>
<keyword evidence="2" id="KW-0723">Serine/threonine-protein kinase</keyword>
<keyword evidence="6 7" id="KW-0067">ATP-binding</keyword>
<dbReference type="KEGG" id="agv:OJF2_03170"/>
<dbReference type="Gene3D" id="3.30.200.20">
    <property type="entry name" value="Phosphorylase Kinase, domain 1"/>
    <property type="match status" value="1"/>
</dbReference>
<name>A0A5B9VU47_9BACT</name>
<dbReference type="PROSITE" id="PS00107">
    <property type="entry name" value="PROTEIN_KINASE_ATP"/>
    <property type="match status" value="1"/>
</dbReference>
<dbReference type="Gene3D" id="1.10.510.10">
    <property type="entry name" value="Transferase(Phosphotransferase) domain 1"/>
    <property type="match status" value="1"/>
</dbReference>
<keyword evidence="10" id="KW-1185">Reference proteome</keyword>
<dbReference type="GO" id="GO:0005524">
    <property type="term" value="F:ATP binding"/>
    <property type="evidence" value="ECO:0007669"/>
    <property type="project" value="UniProtKB-UniRule"/>
</dbReference>
<evidence type="ECO:0000256" key="6">
    <source>
        <dbReference type="ARBA" id="ARBA00022840"/>
    </source>
</evidence>
<dbReference type="FunFam" id="1.10.510.10:FF:000021">
    <property type="entry name" value="Serine/threonine protein kinase"/>
    <property type="match status" value="1"/>
</dbReference>
<reference evidence="9 10" key="1">
    <citation type="submission" date="2019-08" db="EMBL/GenBank/DDBJ databases">
        <title>Deep-cultivation of Planctomycetes and their phenomic and genomic characterization uncovers novel biology.</title>
        <authorList>
            <person name="Wiegand S."/>
            <person name="Jogler M."/>
            <person name="Boedeker C."/>
            <person name="Pinto D."/>
            <person name="Vollmers J."/>
            <person name="Rivas-Marin E."/>
            <person name="Kohn T."/>
            <person name="Peeters S.H."/>
            <person name="Heuer A."/>
            <person name="Rast P."/>
            <person name="Oberbeckmann S."/>
            <person name="Bunk B."/>
            <person name="Jeske O."/>
            <person name="Meyerdierks A."/>
            <person name="Storesund J.E."/>
            <person name="Kallscheuer N."/>
            <person name="Luecker S."/>
            <person name="Lage O.M."/>
            <person name="Pohl T."/>
            <person name="Merkel B.J."/>
            <person name="Hornburger P."/>
            <person name="Mueller R.-W."/>
            <person name="Bruemmer F."/>
            <person name="Labrenz M."/>
            <person name="Spormann A.M."/>
            <person name="Op den Camp H."/>
            <person name="Overmann J."/>
            <person name="Amann R."/>
            <person name="Jetten M.S.M."/>
            <person name="Mascher T."/>
            <person name="Medema M.H."/>
            <person name="Devos D.P."/>
            <person name="Kaster A.-K."/>
            <person name="Ovreas L."/>
            <person name="Rohde M."/>
            <person name="Galperin M.Y."/>
            <person name="Jogler C."/>
        </authorList>
    </citation>
    <scope>NUCLEOTIDE SEQUENCE [LARGE SCALE GENOMIC DNA]</scope>
    <source>
        <strain evidence="9 10">OJF2</strain>
    </source>
</reference>
<proteinExistence type="predicted"/>
<dbReference type="CDD" id="cd14014">
    <property type="entry name" value="STKc_PknB_like"/>
    <property type="match status" value="1"/>
</dbReference>
<evidence type="ECO:0000256" key="3">
    <source>
        <dbReference type="ARBA" id="ARBA00022679"/>
    </source>
</evidence>
<gene>
    <name evidence="9" type="primary">pknB_5</name>
    <name evidence="9" type="ORF">OJF2_03170</name>
</gene>
<dbReference type="PANTHER" id="PTHR43289">
    <property type="entry name" value="MITOGEN-ACTIVATED PROTEIN KINASE KINASE KINASE 20-RELATED"/>
    <property type="match status" value="1"/>
</dbReference>
<feature type="domain" description="Protein kinase" evidence="8">
    <location>
        <begin position="70"/>
        <end position="338"/>
    </location>
</feature>
<keyword evidence="5 9" id="KW-0418">Kinase</keyword>
<evidence type="ECO:0000256" key="2">
    <source>
        <dbReference type="ARBA" id="ARBA00022527"/>
    </source>
</evidence>
<organism evidence="9 10">
    <name type="scientific">Aquisphaera giovannonii</name>
    <dbReference type="NCBI Taxonomy" id="406548"/>
    <lineage>
        <taxon>Bacteria</taxon>
        <taxon>Pseudomonadati</taxon>
        <taxon>Planctomycetota</taxon>
        <taxon>Planctomycetia</taxon>
        <taxon>Isosphaerales</taxon>
        <taxon>Isosphaeraceae</taxon>
        <taxon>Aquisphaera</taxon>
    </lineage>
</organism>
<evidence type="ECO:0000259" key="8">
    <source>
        <dbReference type="PROSITE" id="PS50011"/>
    </source>
</evidence>
<dbReference type="GO" id="GO:0004674">
    <property type="term" value="F:protein serine/threonine kinase activity"/>
    <property type="evidence" value="ECO:0007669"/>
    <property type="project" value="UniProtKB-KW"/>
</dbReference>
<accession>A0A5B9VU47</accession>
<dbReference type="InterPro" id="IPR000719">
    <property type="entry name" value="Prot_kinase_dom"/>
</dbReference>
<evidence type="ECO:0000313" key="10">
    <source>
        <dbReference type="Proteomes" id="UP000324233"/>
    </source>
</evidence>
<dbReference type="Pfam" id="PF00069">
    <property type="entry name" value="Pkinase"/>
    <property type="match status" value="1"/>
</dbReference>
<dbReference type="PROSITE" id="PS00108">
    <property type="entry name" value="PROTEIN_KINASE_ST"/>
    <property type="match status" value="1"/>
</dbReference>
<dbReference type="InterPro" id="IPR008271">
    <property type="entry name" value="Ser/Thr_kinase_AS"/>
</dbReference>
<dbReference type="PANTHER" id="PTHR43289:SF6">
    <property type="entry name" value="SERINE_THREONINE-PROTEIN KINASE NEKL-3"/>
    <property type="match status" value="1"/>
</dbReference>
<protein>
    <recommendedName>
        <fullName evidence="1">non-specific serine/threonine protein kinase</fullName>
        <ecNumber evidence="1">2.7.11.1</ecNumber>
    </recommendedName>
</protein>
<dbReference type="InterPro" id="IPR017441">
    <property type="entry name" value="Protein_kinase_ATP_BS"/>
</dbReference>
<dbReference type="InterPro" id="IPR011990">
    <property type="entry name" value="TPR-like_helical_dom_sf"/>
</dbReference>
<evidence type="ECO:0000256" key="7">
    <source>
        <dbReference type="PROSITE-ProRule" id="PRU10141"/>
    </source>
</evidence>
<evidence type="ECO:0000256" key="4">
    <source>
        <dbReference type="ARBA" id="ARBA00022741"/>
    </source>
</evidence>
<dbReference type="SMART" id="SM00220">
    <property type="entry name" value="S_TKc"/>
    <property type="match status" value="1"/>
</dbReference>
<dbReference type="EMBL" id="CP042997">
    <property type="protein sequence ID" value="QEH31852.1"/>
    <property type="molecule type" value="Genomic_DNA"/>
</dbReference>
<dbReference type="SUPFAM" id="SSF56112">
    <property type="entry name" value="Protein kinase-like (PK-like)"/>
    <property type="match status" value="1"/>
</dbReference>
<dbReference type="AlphaFoldDB" id="A0A5B9VU47"/>
<keyword evidence="4 7" id="KW-0547">Nucleotide-binding</keyword>
<keyword evidence="3 9" id="KW-0808">Transferase</keyword>
<dbReference type="EC" id="2.7.11.1" evidence="1"/>
<evidence type="ECO:0000256" key="1">
    <source>
        <dbReference type="ARBA" id="ARBA00012513"/>
    </source>
</evidence>
<evidence type="ECO:0000313" key="9">
    <source>
        <dbReference type="EMBL" id="QEH31852.1"/>
    </source>
</evidence>